<sequence length="160" mass="18304">MRETYYVCPVKDSPMKLAFYQRFVCLLLAALVLLGSAGHVVVEHWCQMKGKSFELLLNSKDCQKHCSDSPKAHLPGPQVYKTPCCKDVQHFERLDTQSQAWANGYQVTPAVTDLWPVEPLQWLLASLFSPARTPTRWLSADDPLVRTGRFRLTQHCTWLI</sequence>
<evidence type="ECO:0000313" key="1">
    <source>
        <dbReference type="EMBL" id="GAA4465068.1"/>
    </source>
</evidence>
<evidence type="ECO:0000313" key="2">
    <source>
        <dbReference type="Proteomes" id="UP001501175"/>
    </source>
</evidence>
<keyword evidence="2" id="KW-1185">Reference proteome</keyword>
<dbReference type="EMBL" id="BAABHD010000078">
    <property type="protein sequence ID" value="GAA4465068.1"/>
    <property type="molecule type" value="Genomic_DNA"/>
</dbReference>
<dbReference type="InterPro" id="IPR058512">
    <property type="entry name" value="DUF8199"/>
</dbReference>
<gene>
    <name evidence="1" type="ORF">GCM10023189_45210</name>
</gene>
<organism evidence="1 2">
    <name type="scientific">Nibrella saemangeumensis</name>
    <dbReference type="NCBI Taxonomy" id="1084526"/>
    <lineage>
        <taxon>Bacteria</taxon>
        <taxon>Pseudomonadati</taxon>
        <taxon>Bacteroidota</taxon>
        <taxon>Cytophagia</taxon>
        <taxon>Cytophagales</taxon>
        <taxon>Spirosomataceae</taxon>
        <taxon>Nibrella</taxon>
    </lineage>
</organism>
<reference evidence="2" key="1">
    <citation type="journal article" date="2019" name="Int. J. Syst. Evol. Microbiol.">
        <title>The Global Catalogue of Microorganisms (GCM) 10K type strain sequencing project: providing services to taxonomists for standard genome sequencing and annotation.</title>
        <authorList>
            <consortium name="The Broad Institute Genomics Platform"/>
            <consortium name="The Broad Institute Genome Sequencing Center for Infectious Disease"/>
            <person name="Wu L."/>
            <person name="Ma J."/>
        </authorList>
    </citation>
    <scope>NUCLEOTIDE SEQUENCE [LARGE SCALE GENOMIC DNA]</scope>
    <source>
        <strain evidence="2">JCM 17927</strain>
    </source>
</reference>
<accession>A0ABP8NFT4</accession>
<dbReference type="Pfam" id="PF26622">
    <property type="entry name" value="DUF8199"/>
    <property type="match status" value="1"/>
</dbReference>
<protein>
    <submittedName>
        <fullName evidence="1">Uncharacterized protein</fullName>
    </submittedName>
</protein>
<dbReference type="Proteomes" id="UP001501175">
    <property type="component" value="Unassembled WGS sequence"/>
</dbReference>
<proteinExistence type="predicted"/>
<name>A0ABP8NFT4_9BACT</name>
<comment type="caution">
    <text evidence="1">The sequence shown here is derived from an EMBL/GenBank/DDBJ whole genome shotgun (WGS) entry which is preliminary data.</text>
</comment>